<dbReference type="InterPro" id="IPR036864">
    <property type="entry name" value="Zn2-C6_fun-type_DNA-bd_sf"/>
</dbReference>
<evidence type="ECO:0000256" key="3">
    <source>
        <dbReference type="ARBA" id="ARBA00022833"/>
    </source>
</evidence>
<proteinExistence type="predicted"/>
<dbReference type="InterPro" id="IPR052202">
    <property type="entry name" value="Yeast_MetPath_Reg"/>
</dbReference>
<dbReference type="InterPro" id="IPR007219">
    <property type="entry name" value="XnlR_reg_dom"/>
</dbReference>
<keyword evidence="2" id="KW-0479">Metal-binding</keyword>
<organism evidence="10 11">
    <name type="scientific">Stereocaulon virgatum</name>
    <dbReference type="NCBI Taxonomy" id="373712"/>
    <lineage>
        <taxon>Eukaryota</taxon>
        <taxon>Fungi</taxon>
        <taxon>Dikarya</taxon>
        <taxon>Ascomycota</taxon>
        <taxon>Pezizomycotina</taxon>
        <taxon>Lecanoromycetes</taxon>
        <taxon>OSLEUM clade</taxon>
        <taxon>Lecanoromycetidae</taxon>
        <taxon>Lecanorales</taxon>
        <taxon>Lecanorineae</taxon>
        <taxon>Stereocaulaceae</taxon>
        <taxon>Stereocaulon</taxon>
    </lineage>
</organism>
<keyword evidence="11" id="KW-1185">Reference proteome</keyword>
<evidence type="ECO:0000256" key="6">
    <source>
        <dbReference type="ARBA" id="ARBA00023163"/>
    </source>
</evidence>
<evidence type="ECO:0000313" key="11">
    <source>
        <dbReference type="Proteomes" id="UP001590950"/>
    </source>
</evidence>
<dbReference type="CDD" id="cd12148">
    <property type="entry name" value="fungal_TF_MHR"/>
    <property type="match status" value="1"/>
</dbReference>
<keyword evidence="4" id="KW-0805">Transcription regulation</keyword>
<feature type="compositionally biased region" description="Polar residues" evidence="8">
    <location>
        <begin position="1"/>
        <end position="14"/>
    </location>
</feature>
<dbReference type="EMBL" id="JBEFKJ010000013">
    <property type="protein sequence ID" value="KAL2042902.1"/>
    <property type="molecule type" value="Genomic_DNA"/>
</dbReference>
<dbReference type="Proteomes" id="UP001590950">
    <property type="component" value="Unassembled WGS sequence"/>
</dbReference>
<dbReference type="PROSITE" id="PS00463">
    <property type="entry name" value="ZN2_CY6_FUNGAL_1"/>
    <property type="match status" value="1"/>
</dbReference>
<evidence type="ECO:0000259" key="9">
    <source>
        <dbReference type="PROSITE" id="PS50048"/>
    </source>
</evidence>
<comment type="caution">
    <text evidence="10">The sequence shown here is derived from an EMBL/GenBank/DDBJ whole genome shotgun (WGS) entry which is preliminary data.</text>
</comment>
<dbReference type="InterPro" id="IPR001138">
    <property type="entry name" value="Zn2Cys6_DnaBD"/>
</dbReference>
<evidence type="ECO:0000256" key="5">
    <source>
        <dbReference type="ARBA" id="ARBA00023125"/>
    </source>
</evidence>
<evidence type="ECO:0000256" key="1">
    <source>
        <dbReference type="ARBA" id="ARBA00004123"/>
    </source>
</evidence>
<gene>
    <name evidence="10" type="ORF">N7G274_004662</name>
</gene>
<accession>A0ABR4AE96</accession>
<dbReference type="PANTHER" id="PTHR47782">
    <property type="entry name" value="ZN(II)2CYS6 TRANSCRIPTION FACTOR (EUROFUNG)-RELATED"/>
    <property type="match status" value="1"/>
</dbReference>
<keyword evidence="7" id="KW-0539">Nucleus</keyword>
<keyword evidence="3" id="KW-0862">Zinc</keyword>
<evidence type="ECO:0000313" key="10">
    <source>
        <dbReference type="EMBL" id="KAL2042902.1"/>
    </source>
</evidence>
<dbReference type="Gene3D" id="4.10.240.10">
    <property type="entry name" value="Zn(2)-C6 fungal-type DNA-binding domain"/>
    <property type="match status" value="1"/>
</dbReference>
<dbReference type="SMART" id="SM00906">
    <property type="entry name" value="Fungal_trans"/>
    <property type="match status" value="1"/>
</dbReference>
<feature type="region of interest" description="Disordered" evidence="8">
    <location>
        <begin position="618"/>
        <end position="655"/>
    </location>
</feature>
<dbReference type="SUPFAM" id="SSF57701">
    <property type="entry name" value="Zn2/Cys6 DNA-binding domain"/>
    <property type="match status" value="1"/>
</dbReference>
<dbReference type="Pfam" id="PF04082">
    <property type="entry name" value="Fungal_trans"/>
    <property type="match status" value="1"/>
</dbReference>
<feature type="region of interest" description="Disordered" evidence="8">
    <location>
        <begin position="1"/>
        <end position="39"/>
    </location>
</feature>
<protein>
    <recommendedName>
        <fullName evidence="9">Zn(2)-C6 fungal-type domain-containing protein</fullName>
    </recommendedName>
</protein>
<sequence length="784" mass="88381">MDRSQAFTMRTGNASREELAHSGGQQAHQATGGAGSPKAHSLTHTLTACCRCRSRKTKCDPGLPRCGPCERSNSTCEYLDKTKGKTISRLYVIHLQKKIQALEEELDQLSQEQYKFPDAEVLVRSGGYVRVKENDESRYLGPSSGIAITRLVMELAKQNTNTKSIKEIVPEVKAQQIKNRFKREEEKPTSKVYPLISDVAAPELPSRGLTNYLVEKFNLKAQYTYPTLHEPSFQDVIEDVYNGSADPYKNFTLRMVIAISMQKLDTLYAGLADSLYLAALPFLEKAIKPMNLGTLQCFALIAQYSLLTPTRTAAYWVVGLAAKLCQEMGITEECSIAPVDNYKPRYDALEIDMRRRLFFIIMSMEFGLAHSLGRPSAFGTTFDHTNVRFFATVEDRFITKSGVTPGSPQCIKKRIAIHFFKMRILQAEIRRKLYLKRRPEPTTDHDPWFVEMQDKLTHWKSSSPRNDEGSGISETWFIGRYNTMIVFLYRPSPQVPTPSVDAARRCFDACIFLIHMQKHQIDTGSNDLTWIFTQTLFMALNTVLWALSYPDIRREHPRKELQENLDVAQESIRLASQRWPGVESALELYQNLVSVCLKAYDGSSEASYVVESASNKTSPASLQDALTPPQLSSPGTLLGASPHSDHNAPRFSPAGYSQEYDTLQRKPHPSPTFSDYSLADSTVSSSYQSIANQQGPVDLAPTYRTTAAFTPIMTYSSMPQSLPSFQPSIYETTLQQYGQYSSIGDQYSQYLHAPYIPQQPLHTLNQEGQTELMKSLENNWMGWG</sequence>
<reference evidence="10 11" key="1">
    <citation type="submission" date="2024-09" db="EMBL/GenBank/DDBJ databases">
        <title>Rethinking Asexuality: The Enigmatic Case of Functional Sexual Genes in Lepraria (Stereocaulaceae).</title>
        <authorList>
            <person name="Doellman M."/>
            <person name="Sun Y."/>
            <person name="Barcenas-Pena A."/>
            <person name="Lumbsch H.T."/>
            <person name="Grewe F."/>
        </authorList>
    </citation>
    <scope>NUCLEOTIDE SEQUENCE [LARGE SCALE GENOMIC DNA]</scope>
    <source>
        <strain evidence="10 11">Mercado 3170</strain>
    </source>
</reference>
<keyword evidence="6" id="KW-0804">Transcription</keyword>
<comment type="subcellular location">
    <subcellularLocation>
        <location evidence="1">Nucleus</location>
    </subcellularLocation>
</comment>
<feature type="compositionally biased region" description="Low complexity" evidence="8">
    <location>
        <begin position="21"/>
        <end position="31"/>
    </location>
</feature>
<dbReference type="PROSITE" id="PS50048">
    <property type="entry name" value="ZN2_CY6_FUNGAL_2"/>
    <property type="match status" value="1"/>
</dbReference>
<dbReference type="Pfam" id="PF00172">
    <property type="entry name" value="Zn_clus"/>
    <property type="match status" value="1"/>
</dbReference>
<dbReference type="CDD" id="cd00067">
    <property type="entry name" value="GAL4"/>
    <property type="match status" value="1"/>
</dbReference>
<evidence type="ECO:0000256" key="2">
    <source>
        <dbReference type="ARBA" id="ARBA00022723"/>
    </source>
</evidence>
<feature type="domain" description="Zn(2)-C6 fungal-type" evidence="9">
    <location>
        <begin position="48"/>
        <end position="78"/>
    </location>
</feature>
<evidence type="ECO:0000256" key="4">
    <source>
        <dbReference type="ARBA" id="ARBA00023015"/>
    </source>
</evidence>
<dbReference type="SMART" id="SM00066">
    <property type="entry name" value="GAL4"/>
    <property type="match status" value="1"/>
</dbReference>
<dbReference type="PANTHER" id="PTHR47782:SF8">
    <property type="entry name" value="ZN(II)2CYS6 TRANSCRIPTION FACTOR (EUROFUNG)"/>
    <property type="match status" value="1"/>
</dbReference>
<evidence type="ECO:0000256" key="8">
    <source>
        <dbReference type="SAM" id="MobiDB-lite"/>
    </source>
</evidence>
<keyword evidence="5" id="KW-0238">DNA-binding</keyword>
<name>A0ABR4AE96_9LECA</name>
<evidence type="ECO:0000256" key="7">
    <source>
        <dbReference type="ARBA" id="ARBA00023242"/>
    </source>
</evidence>